<evidence type="ECO:0000313" key="1">
    <source>
        <dbReference type="EMBL" id="MBC3789780.1"/>
    </source>
</evidence>
<accession>A0ABR6VZU3</accession>
<comment type="caution">
    <text evidence="1">The sequence shown here is derived from an EMBL/GenBank/DDBJ whole genome shotgun (WGS) entry which is preliminary data.</text>
</comment>
<dbReference type="EMBL" id="VFIA01000001">
    <property type="protein sequence ID" value="MBC3789780.1"/>
    <property type="molecule type" value="Genomic_DNA"/>
</dbReference>
<name>A0ABR6VZU3_9BACT</name>
<gene>
    <name evidence="1" type="ORF">FH603_263</name>
</gene>
<protein>
    <submittedName>
        <fullName evidence="1">Uncharacterized protein</fullName>
    </submittedName>
</protein>
<sequence length="43" mass="4683">MNNLRLSGLFFFMTVLVFVANGATAGGKAGCVRTRPFLRPLHT</sequence>
<organism evidence="1 2">
    <name type="scientific">Spirosoma utsteinense</name>
    <dbReference type="NCBI Taxonomy" id="2585773"/>
    <lineage>
        <taxon>Bacteria</taxon>
        <taxon>Pseudomonadati</taxon>
        <taxon>Bacteroidota</taxon>
        <taxon>Cytophagia</taxon>
        <taxon>Cytophagales</taxon>
        <taxon>Cytophagaceae</taxon>
        <taxon>Spirosoma</taxon>
    </lineage>
</organism>
<reference evidence="1 2" key="1">
    <citation type="submission" date="2019-06" db="EMBL/GenBank/DDBJ databases">
        <title>Spirosoma utsteinense sp. nov. isolated from Antarctic ice-free soils.</title>
        <authorList>
            <person name="Tahon G."/>
        </authorList>
    </citation>
    <scope>NUCLEOTIDE SEQUENCE [LARGE SCALE GENOMIC DNA]</scope>
    <source>
        <strain evidence="1 2">LMG 31447</strain>
    </source>
</reference>
<dbReference type="RefSeq" id="WP_262891241.1">
    <property type="nucleotide sequence ID" value="NZ_VFIA01000001.1"/>
</dbReference>
<dbReference type="Proteomes" id="UP000700732">
    <property type="component" value="Unassembled WGS sequence"/>
</dbReference>
<proteinExistence type="predicted"/>
<keyword evidence="2" id="KW-1185">Reference proteome</keyword>
<evidence type="ECO:0000313" key="2">
    <source>
        <dbReference type="Proteomes" id="UP000700732"/>
    </source>
</evidence>